<proteinExistence type="predicted"/>
<dbReference type="RefSeq" id="WP_345161390.1">
    <property type="nucleotide sequence ID" value="NZ_BAABHC010000029.1"/>
</dbReference>
<name>A0ABP8LZ06_9BACT</name>
<organism evidence="2 3">
    <name type="scientific">Pontibacter saemangeumensis</name>
    <dbReference type="NCBI Taxonomy" id="1084525"/>
    <lineage>
        <taxon>Bacteria</taxon>
        <taxon>Pseudomonadati</taxon>
        <taxon>Bacteroidota</taxon>
        <taxon>Cytophagia</taxon>
        <taxon>Cytophagales</taxon>
        <taxon>Hymenobacteraceae</taxon>
        <taxon>Pontibacter</taxon>
    </lineage>
</organism>
<keyword evidence="3" id="KW-1185">Reference proteome</keyword>
<evidence type="ECO:0000313" key="2">
    <source>
        <dbReference type="EMBL" id="GAA4440811.1"/>
    </source>
</evidence>
<evidence type="ECO:0000313" key="3">
    <source>
        <dbReference type="Proteomes" id="UP001500552"/>
    </source>
</evidence>
<comment type="caution">
    <text evidence="2">The sequence shown here is derived from an EMBL/GenBank/DDBJ whole genome shotgun (WGS) entry which is preliminary data.</text>
</comment>
<protein>
    <submittedName>
        <fullName evidence="2">Uncharacterized protein</fullName>
    </submittedName>
</protein>
<accession>A0ABP8LZ06</accession>
<reference evidence="3" key="1">
    <citation type="journal article" date="2019" name="Int. J. Syst. Evol. Microbiol.">
        <title>The Global Catalogue of Microorganisms (GCM) 10K type strain sequencing project: providing services to taxonomists for standard genome sequencing and annotation.</title>
        <authorList>
            <consortium name="The Broad Institute Genomics Platform"/>
            <consortium name="The Broad Institute Genome Sequencing Center for Infectious Disease"/>
            <person name="Wu L."/>
            <person name="Ma J."/>
        </authorList>
    </citation>
    <scope>NUCLEOTIDE SEQUENCE [LARGE SCALE GENOMIC DNA]</scope>
    <source>
        <strain evidence="3">JCM 17926</strain>
    </source>
</reference>
<evidence type="ECO:0000256" key="1">
    <source>
        <dbReference type="SAM" id="MobiDB-lite"/>
    </source>
</evidence>
<feature type="compositionally biased region" description="Basic and acidic residues" evidence="1">
    <location>
        <begin position="18"/>
        <end position="28"/>
    </location>
</feature>
<gene>
    <name evidence="2" type="ORF">GCM10023188_38540</name>
</gene>
<dbReference type="Proteomes" id="UP001500552">
    <property type="component" value="Unassembled WGS sequence"/>
</dbReference>
<sequence>MTKGHKHEPNEQILPKSLDAKDTKENKRPSQGRNEPKGQSGGKKGRIAI</sequence>
<dbReference type="EMBL" id="BAABHC010000029">
    <property type="protein sequence ID" value="GAA4440811.1"/>
    <property type="molecule type" value="Genomic_DNA"/>
</dbReference>
<feature type="region of interest" description="Disordered" evidence="1">
    <location>
        <begin position="1"/>
        <end position="49"/>
    </location>
</feature>